<dbReference type="RefSeq" id="WP_127086203.1">
    <property type="nucleotide sequence ID" value="NZ_RSCL01000029.1"/>
</dbReference>
<protein>
    <submittedName>
        <fullName evidence="1">Uncharacterized protein</fullName>
    </submittedName>
</protein>
<dbReference type="AlphaFoldDB" id="A0A3S1ASQ4"/>
<proteinExistence type="predicted"/>
<comment type="caution">
    <text evidence="1">The sequence shown here is derived from an EMBL/GenBank/DDBJ whole genome shotgun (WGS) entry which is preliminary data.</text>
</comment>
<sequence length="69" mass="7813">MAKIYISNLSISGAELFADTETYLYELTETEMDMTKGGYFYITAPTVGPTDIMTPIPKYPTTLFQQFQL</sequence>
<organism evidence="1 2">
    <name type="scientific">Dulcicalothrix desertica PCC 7102</name>
    <dbReference type="NCBI Taxonomy" id="232991"/>
    <lineage>
        <taxon>Bacteria</taxon>
        <taxon>Bacillati</taxon>
        <taxon>Cyanobacteriota</taxon>
        <taxon>Cyanophyceae</taxon>
        <taxon>Nostocales</taxon>
        <taxon>Calotrichaceae</taxon>
        <taxon>Dulcicalothrix</taxon>
    </lineage>
</organism>
<gene>
    <name evidence="1" type="ORF">DSM106972_081590</name>
</gene>
<evidence type="ECO:0000313" key="1">
    <source>
        <dbReference type="EMBL" id="RUS98530.1"/>
    </source>
</evidence>
<reference evidence="1" key="1">
    <citation type="submission" date="2018-12" db="EMBL/GenBank/DDBJ databases">
        <authorList>
            <person name="Will S."/>
            <person name="Neumann-Schaal M."/>
            <person name="Henke P."/>
        </authorList>
    </citation>
    <scope>NUCLEOTIDE SEQUENCE</scope>
    <source>
        <strain evidence="1">PCC 7102</strain>
    </source>
</reference>
<keyword evidence="2" id="KW-1185">Reference proteome</keyword>
<dbReference type="Proteomes" id="UP000271624">
    <property type="component" value="Unassembled WGS sequence"/>
</dbReference>
<dbReference type="EMBL" id="RSCL01000029">
    <property type="protein sequence ID" value="RUS98530.1"/>
    <property type="molecule type" value="Genomic_DNA"/>
</dbReference>
<name>A0A3S1ASQ4_9CYAN</name>
<accession>A0A3S1ASQ4</accession>
<reference evidence="1" key="2">
    <citation type="journal article" date="2019" name="Genome Biol. Evol.">
        <title>Day and night: Metabolic profiles and evolutionary relationships of six axenic non-marine cyanobacteria.</title>
        <authorList>
            <person name="Will S.E."/>
            <person name="Henke P."/>
            <person name="Boedeker C."/>
            <person name="Huang S."/>
            <person name="Brinkmann H."/>
            <person name="Rohde M."/>
            <person name="Jarek M."/>
            <person name="Friedl T."/>
            <person name="Seufert S."/>
            <person name="Schumacher M."/>
            <person name="Overmann J."/>
            <person name="Neumann-Schaal M."/>
            <person name="Petersen J."/>
        </authorList>
    </citation>
    <scope>NUCLEOTIDE SEQUENCE [LARGE SCALE GENOMIC DNA]</scope>
    <source>
        <strain evidence="1">PCC 7102</strain>
    </source>
</reference>
<evidence type="ECO:0000313" key="2">
    <source>
        <dbReference type="Proteomes" id="UP000271624"/>
    </source>
</evidence>